<feature type="region of interest" description="Disordered" evidence="1">
    <location>
        <begin position="157"/>
        <end position="177"/>
    </location>
</feature>
<accession>A0AAN8X6K6</accession>
<reference evidence="2 3" key="1">
    <citation type="submission" date="2023-11" db="EMBL/GenBank/DDBJ databases">
        <title>Halocaridina rubra genome assembly.</title>
        <authorList>
            <person name="Smith C."/>
        </authorList>
    </citation>
    <scope>NUCLEOTIDE SEQUENCE [LARGE SCALE GENOMIC DNA]</scope>
    <source>
        <strain evidence="2">EP-1</strain>
        <tissue evidence="2">Whole</tissue>
    </source>
</reference>
<feature type="non-terminal residue" evidence="2">
    <location>
        <position position="1"/>
    </location>
</feature>
<dbReference type="Proteomes" id="UP001381693">
    <property type="component" value="Unassembled WGS sequence"/>
</dbReference>
<name>A0AAN8X6K6_HALRR</name>
<dbReference type="AlphaFoldDB" id="A0AAN8X6K6"/>
<organism evidence="2 3">
    <name type="scientific">Halocaridina rubra</name>
    <name type="common">Hawaiian red shrimp</name>
    <dbReference type="NCBI Taxonomy" id="373956"/>
    <lineage>
        <taxon>Eukaryota</taxon>
        <taxon>Metazoa</taxon>
        <taxon>Ecdysozoa</taxon>
        <taxon>Arthropoda</taxon>
        <taxon>Crustacea</taxon>
        <taxon>Multicrustacea</taxon>
        <taxon>Malacostraca</taxon>
        <taxon>Eumalacostraca</taxon>
        <taxon>Eucarida</taxon>
        <taxon>Decapoda</taxon>
        <taxon>Pleocyemata</taxon>
        <taxon>Caridea</taxon>
        <taxon>Atyoidea</taxon>
        <taxon>Atyidae</taxon>
        <taxon>Halocaridina</taxon>
    </lineage>
</organism>
<protein>
    <submittedName>
        <fullName evidence="2">Uncharacterized protein</fullName>
    </submittedName>
</protein>
<sequence length="211" mass="23732">ILHGYQWLHADQIRLAAREKDLGDCDFQVGNNVWMKPSNNRFTSRWQEGRVSRVLSRNNAEVDRVPRHMLDIRHLFADQEESSGDEDDAVLSEESPESAVVPQPRRSNRVRQPPVWHQIYQIRSGDQEGMWLEGEKTSLEKIITAEGLKKEKILLKDSSSEVSSSQLPQEMPASLGKQSALSPVAALEELIGALGTLPPSTEEVIAKLKTQ</sequence>
<gene>
    <name evidence="2" type="ORF">SK128_014173</name>
</gene>
<feature type="compositionally biased region" description="Acidic residues" evidence="1">
    <location>
        <begin position="78"/>
        <end position="96"/>
    </location>
</feature>
<dbReference type="EMBL" id="JAXCGZ010007708">
    <property type="protein sequence ID" value="KAK7078687.1"/>
    <property type="molecule type" value="Genomic_DNA"/>
</dbReference>
<evidence type="ECO:0000256" key="1">
    <source>
        <dbReference type="SAM" id="MobiDB-lite"/>
    </source>
</evidence>
<feature type="region of interest" description="Disordered" evidence="1">
    <location>
        <begin position="77"/>
        <end position="109"/>
    </location>
</feature>
<evidence type="ECO:0000313" key="2">
    <source>
        <dbReference type="EMBL" id="KAK7078687.1"/>
    </source>
</evidence>
<feature type="non-terminal residue" evidence="2">
    <location>
        <position position="211"/>
    </location>
</feature>
<comment type="caution">
    <text evidence="2">The sequence shown here is derived from an EMBL/GenBank/DDBJ whole genome shotgun (WGS) entry which is preliminary data.</text>
</comment>
<evidence type="ECO:0000313" key="3">
    <source>
        <dbReference type="Proteomes" id="UP001381693"/>
    </source>
</evidence>
<keyword evidence="3" id="KW-1185">Reference proteome</keyword>
<proteinExistence type="predicted"/>